<feature type="domain" description="Glycosyltransferase subfamily 4-like N-terminal" evidence="2">
    <location>
        <begin position="14"/>
        <end position="171"/>
    </location>
</feature>
<proteinExistence type="predicted"/>
<protein>
    <submittedName>
        <fullName evidence="3">Glycosyltransferase family 4 protein</fullName>
        <ecNumber evidence="3">2.4.-.-</ecNumber>
    </submittedName>
</protein>
<evidence type="ECO:0000259" key="1">
    <source>
        <dbReference type="Pfam" id="PF00534"/>
    </source>
</evidence>
<reference evidence="3 4" key="1">
    <citation type="submission" date="2024-04" db="EMBL/GenBank/DDBJ databases">
        <title>Novel genus in family Flammeovirgaceae.</title>
        <authorList>
            <person name="Nguyen T.H."/>
            <person name="Vuong T.Q."/>
            <person name="Le H."/>
            <person name="Kim S.-G."/>
        </authorList>
    </citation>
    <scope>NUCLEOTIDE SEQUENCE [LARGE SCALE GENOMIC DNA]</scope>
    <source>
        <strain evidence="3 4">JCM 23209</strain>
    </source>
</reference>
<dbReference type="EMBL" id="JBDKWZ010000003">
    <property type="protein sequence ID" value="MEN7547433.1"/>
    <property type="molecule type" value="Genomic_DNA"/>
</dbReference>
<dbReference type="Pfam" id="PF00534">
    <property type="entry name" value="Glycos_transf_1"/>
    <property type="match status" value="1"/>
</dbReference>
<keyword evidence="4" id="KW-1185">Reference proteome</keyword>
<dbReference type="Gene3D" id="3.40.50.2000">
    <property type="entry name" value="Glycogen Phosphorylase B"/>
    <property type="match status" value="2"/>
</dbReference>
<gene>
    <name evidence="3" type="ORF">AAG747_05920</name>
</gene>
<evidence type="ECO:0000313" key="3">
    <source>
        <dbReference type="EMBL" id="MEN7547433.1"/>
    </source>
</evidence>
<dbReference type="CDD" id="cd03801">
    <property type="entry name" value="GT4_PimA-like"/>
    <property type="match status" value="1"/>
</dbReference>
<evidence type="ECO:0000259" key="2">
    <source>
        <dbReference type="Pfam" id="PF13439"/>
    </source>
</evidence>
<evidence type="ECO:0000313" key="4">
    <source>
        <dbReference type="Proteomes" id="UP001403385"/>
    </source>
</evidence>
<dbReference type="PANTHER" id="PTHR12526:SF630">
    <property type="entry name" value="GLYCOSYLTRANSFERASE"/>
    <property type="match status" value="1"/>
</dbReference>
<dbReference type="AlphaFoldDB" id="A0AAW9S0U1"/>
<accession>A0AAW9S0U1</accession>
<dbReference type="SUPFAM" id="SSF53756">
    <property type="entry name" value="UDP-Glycosyltransferase/glycogen phosphorylase"/>
    <property type="match status" value="1"/>
</dbReference>
<keyword evidence="3" id="KW-0328">Glycosyltransferase</keyword>
<dbReference type="Pfam" id="PF13439">
    <property type="entry name" value="Glyco_transf_4"/>
    <property type="match status" value="1"/>
</dbReference>
<organism evidence="3 4">
    <name type="scientific">Rapidithrix thailandica</name>
    <dbReference type="NCBI Taxonomy" id="413964"/>
    <lineage>
        <taxon>Bacteria</taxon>
        <taxon>Pseudomonadati</taxon>
        <taxon>Bacteroidota</taxon>
        <taxon>Cytophagia</taxon>
        <taxon>Cytophagales</taxon>
        <taxon>Flammeovirgaceae</taxon>
        <taxon>Rapidithrix</taxon>
    </lineage>
</organism>
<comment type="caution">
    <text evidence="3">The sequence shown here is derived from an EMBL/GenBank/DDBJ whole genome shotgun (WGS) entry which is preliminary data.</text>
</comment>
<keyword evidence="3" id="KW-0808">Transferase</keyword>
<dbReference type="InterPro" id="IPR001296">
    <property type="entry name" value="Glyco_trans_1"/>
</dbReference>
<name>A0AAW9S0U1_9BACT</name>
<dbReference type="RefSeq" id="WP_346820221.1">
    <property type="nucleotide sequence ID" value="NZ_JBDKWZ010000003.1"/>
</dbReference>
<dbReference type="PANTHER" id="PTHR12526">
    <property type="entry name" value="GLYCOSYLTRANSFERASE"/>
    <property type="match status" value="1"/>
</dbReference>
<dbReference type="EC" id="2.4.-.-" evidence="3"/>
<dbReference type="InterPro" id="IPR028098">
    <property type="entry name" value="Glyco_trans_4-like_N"/>
</dbReference>
<dbReference type="GO" id="GO:0016757">
    <property type="term" value="F:glycosyltransferase activity"/>
    <property type="evidence" value="ECO:0007669"/>
    <property type="project" value="UniProtKB-KW"/>
</dbReference>
<feature type="domain" description="Glycosyl transferase family 1" evidence="1">
    <location>
        <begin position="189"/>
        <end position="343"/>
    </location>
</feature>
<dbReference type="Proteomes" id="UP001403385">
    <property type="component" value="Unassembled WGS sequence"/>
</dbReference>
<sequence length="364" mass="41437">MMRNVCFFNSVKFWGGGERFYFDYALGFKKKGYNVFVVCDKDSVLSQKAREHGLPQFNVSVNMLSALNPFKVLKLVRFFQREQIEAVVFSTSQDLKLGGLTAKLAKVPNIAYRRGLAAPVKNRLVNRIIFRDILTHILANSQETKRTILQNLSDYIDANKIKVIYNGVKIDDTNPHQPGQIDAIRQHRKGIVLGNAGRLTAQKGQKYLIEIAKALKEKNIEFSLFIAGSGEMQEELEALIAENNLQNEVFLLGFVEDMESYMNSIDIFLLTSIWEGFGYVLVEAMMQSKPIVAFNITSNPEIVLKDKTGFLVEYPDVEAFTQKTQLLIENPALRQQLGETGKKSVKDRFRIEDRITEFENFLKG</sequence>